<name>A0A183B9K9_9TREM</name>
<sequence length="31" mass="3631">LWNYLAVAAQWESPAHNCKNLDVHWPKARVL</sequence>
<evidence type="ECO:0000313" key="1">
    <source>
        <dbReference type="WBParaSite" id="ECPE_0001593401-mRNA-1"/>
    </source>
</evidence>
<dbReference type="WBParaSite" id="ECPE_0001593401-mRNA-1">
    <property type="protein sequence ID" value="ECPE_0001593401-mRNA-1"/>
    <property type="gene ID" value="ECPE_0001593401"/>
</dbReference>
<protein>
    <submittedName>
        <fullName evidence="1">SCP domain-containing protein</fullName>
    </submittedName>
</protein>
<dbReference type="AlphaFoldDB" id="A0A183B9K9"/>
<proteinExistence type="predicted"/>
<reference evidence="1" key="1">
    <citation type="submission" date="2016-06" db="UniProtKB">
        <authorList>
            <consortium name="WormBaseParasite"/>
        </authorList>
    </citation>
    <scope>IDENTIFICATION</scope>
</reference>
<organism evidence="1">
    <name type="scientific">Echinostoma caproni</name>
    <dbReference type="NCBI Taxonomy" id="27848"/>
    <lineage>
        <taxon>Eukaryota</taxon>
        <taxon>Metazoa</taxon>
        <taxon>Spiralia</taxon>
        <taxon>Lophotrochozoa</taxon>
        <taxon>Platyhelminthes</taxon>
        <taxon>Trematoda</taxon>
        <taxon>Digenea</taxon>
        <taxon>Plagiorchiida</taxon>
        <taxon>Echinostomata</taxon>
        <taxon>Echinostomatoidea</taxon>
        <taxon>Echinostomatidae</taxon>
        <taxon>Echinostoma</taxon>
    </lineage>
</organism>
<accession>A0A183B9K9</accession>